<name>A0A4Q9HQ32_STRKA</name>
<gene>
    <name evidence="2" type="ORF">EYS09_24825</name>
</gene>
<evidence type="ECO:0000313" key="3">
    <source>
        <dbReference type="Proteomes" id="UP000292452"/>
    </source>
</evidence>
<dbReference type="AlphaFoldDB" id="A0A4Q9HQ32"/>
<evidence type="ECO:0000256" key="1">
    <source>
        <dbReference type="SAM" id="MobiDB-lite"/>
    </source>
</evidence>
<comment type="caution">
    <text evidence="2">The sequence shown here is derived from an EMBL/GenBank/DDBJ whole genome shotgun (WGS) entry which is preliminary data.</text>
</comment>
<dbReference type="EMBL" id="SIXH01000266">
    <property type="protein sequence ID" value="TBO57034.1"/>
    <property type="molecule type" value="Genomic_DNA"/>
</dbReference>
<protein>
    <submittedName>
        <fullName evidence="2">Uncharacterized protein</fullName>
    </submittedName>
</protein>
<accession>A0A4Q9HQ32</accession>
<organism evidence="2 3">
    <name type="scientific">Streptomyces kasugaensis</name>
    <dbReference type="NCBI Taxonomy" id="1946"/>
    <lineage>
        <taxon>Bacteria</taxon>
        <taxon>Bacillati</taxon>
        <taxon>Actinomycetota</taxon>
        <taxon>Actinomycetes</taxon>
        <taxon>Kitasatosporales</taxon>
        <taxon>Streptomycetaceae</taxon>
        <taxon>Streptomyces</taxon>
    </lineage>
</organism>
<proteinExistence type="predicted"/>
<feature type="region of interest" description="Disordered" evidence="1">
    <location>
        <begin position="85"/>
        <end position="104"/>
    </location>
</feature>
<feature type="compositionally biased region" description="Polar residues" evidence="1">
    <location>
        <begin position="94"/>
        <end position="104"/>
    </location>
</feature>
<reference evidence="2 3" key="1">
    <citation type="submission" date="2019-02" db="EMBL/GenBank/DDBJ databases">
        <title>Draft Genome Sequence of Streptomyces sp. AM-2504, identified by 16S rRNA comparative analysis as a Streptomyces Kasugaensis strain.</title>
        <authorList>
            <person name="Napolioni V."/>
            <person name="Giuliodori A.M."/>
            <person name="Spurio R."/>
            <person name="Fabbretti A."/>
        </authorList>
    </citation>
    <scope>NUCLEOTIDE SEQUENCE [LARGE SCALE GENOMIC DNA]</scope>
    <source>
        <strain evidence="2 3">AM-2504</strain>
    </source>
</reference>
<evidence type="ECO:0000313" key="2">
    <source>
        <dbReference type="EMBL" id="TBO57034.1"/>
    </source>
</evidence>
<dbReference type="Proteomes" id="UP000292452">
    <property type="component" value="Unassembled WGS sequence"/>
</dbReference>
<sequence length="104" mass="11140">MKFYVGRYEAVTDTDLIELALGTPIDLWLGQEGESAEERAARRDAGRDIIADDPDLYDRALRVAAGILNDHPHLTALPGTAPQATVAPLRARQSVGNGTTEVAA</sequence>
<keyword evidence="3" id="KW-1185">Reference proteome</keyword>